<proteinExistence type="predicted"/>
<name>A0A2I0L7M9_PUNGR</name>
<accession>A0A2I0L7M9</accession>
<evidence type="ECO:0000313" key="2">
    <source>
        <dbReference type="EMBL" id="PKI76643.1"/>
    </source>
</evidence>
<dbReference type="Proteomes" id="UP000233551">
    <property type="component" value="Unassembled WGS sequence"/>
</dbReference>
<evidence type="ECO:0000256" key="1">
    <source>
        <dbReference type="SAM" id="SignalP"/>
    </source>
</evidence>
<organism evidence="2 3">
    <name type="scientific">Punica granatum</name>
    <name type="common">Pomegranate</name>
    <dbReference type="NCBI Taxonomy" id="22663"/>
    <lineage>
        <taxon>Eukaryota</taxon>
        <taxon>Viridiplantae</taxon>
        <taxon>Streptophyta</taxon>
        <taxon>Embryophyta</taxon>
        <taxon>Tracheophyta</taxon>
        <taxon>Spermatophyta</taxon>
        <taxon>Magnoliopsida</taxon>
        <taxon>eudicotyledons</taxon>
        <taxon>Gunneridae</taxon>
        <taxon>Pentapetalae</taxon>
        <taxon>rosids</taxon>
        <taxon>malvids</taxon>
        <taxon>Myrtales</taxon>
        <taxon>Lythraceae</taxon>
        <taxon>Punica</taxon>
    </lineage>
</organism>
<reference evidence="2 3" key="1">
    <citation type="submission" date="2017-11" db="EMBL/GenBank/DDBJ databases">
        <title>De-novo sequencing of pomegranate (Punica granatum L.) genome.</title>
        <authorList>
            <person name="Akparov Z."/>
            <person name="Amiraslanov A."/>
            <person name="Hajiyeva S."/>
            <person name="Abbasov M."/>
            <person name="Kaur K."/>
            <person name="Hamwieh A."/>
            <person name="Solovyev V."/>
            <person name="Salamov A."/>
            <person name="Braich B."/>
            <person name="Kosarev P."/>
            <person name="Mahmoud A."/>
            <person name="Hajiyev E."/>
            <person name="Babayeva S."/>
            <person name="Izzatullayeva V."/>
            <person name="Mammadov A."/>
            <person name="Mammadov A."/>
            <person name="Sharifova S."/>
            <person name="Ojaghi J."/>
            <person name="Eynullazada K."/>
            <person name="Bayramov B."/>
            <person name="Abdulazimova A."/>
            <person name="Shahmuradov I."/>
        </authorList>
    </citation>
    <scope>NUCLEOTIDE SEQUENCE [LARGE SCALE GENOMIC DNA]</scope>
    <source>
        <strain evidence="3">cv. AG2017</strain>
        <tissue evidence="2">Leaf</tissue>
    </source>
</reference>
<evidence type="ECO:0000313" key="3">
    <source>
        <dbReference type="Proteomes" id="UP000233551"/>
    </source>
</evidence>
<comment type="caution">
    <text evidence="2">The sequence shown here is derived from an EMBL/GenBank/DDBJ whole genome shotgun (WGS) entry which is preliminary data.</text>
</comment>
<sequence>MLGLVCLNLFVPPSWVVHHLPPTLSCEEGSRVAELYGWYERNRLAGLSVTSNYDSIASGGSSKGADSGRLYEPSRLPDLTDTFPCMWDVSSIALFMAKWPFEASMLRDSPDVDERPQQGLRRLSEGDLRARGLPSRPSKAKHLLLVQRTTCPYRAVLHIGKNCMEWKLDGLKLLGGGALKWKGMQLLKESQHNSTKGIWPQRARTVQGGFVQNLLEMLDKVSCFDDPRLIQGFNLLSDGVANQVSDAARDSNRDGQPLQAGNDDERLVQASRGLSKVSSLKVFFLERAFLRESSMLLKRVYFLERAPLEESLILSSEFTFSHGSLLGVFHNPCEFTFLARIVFYLLLD</sequence>
<feature type="signal peptide" evidence="1">
    <location>
        <begin position="1"/>
        <end position="16"/>
    </location>
</feature>
<dbReference type="EMBL" id="PGOL01000111">
    <property type="protein sequence ID" value="PKI76643.1"/>
    <property type="molecule type" value="Genomic_DNA"/>
</dbReference>
<feature type="chain" id="PRO_5014120872" evidence="1">
    <location>
        <begin position="17"/>
        <end position="348"/>
    </location>
</feature>
<gene>
    <name evidence="2" type="ORF">CRG98_002952</name>
</gene>
<keyword evidence="3" id="KW-1185">Reference proteome</keyword>
<protein>
    <submittedName>
        <fullName evidence="2">Uncharacterized protein</fullName>
    </submittedName>
</protein>
<dbReference type="AlphaFoldDB" id="A0A2I0L7M9"/>
<keyword evidence="1" id="KW-0732">Signal</keyword>